<dbReference type="Pfam" id="PF13207">
    <property type="entry name" value="AAA_17"/>
    <property type="match status" value="1"/>
</dbReference>
<dbReference type="GO" id="GO:0006564">
    <property type="term" value="P:L-serine biosynthetic process"/>
    <property type="evidence" value="ECO:0007669"/>
    <property type="project" value="TreeGrafter"/>
</dbReference>
<keyword evidence="4" id="KW-1185">Reference proteome</keyword>
<protein>
    <recommendedName>
        <fullName evidence="2">Phosphoribosyltransferase domain-containing protein</fullName>
    </recommendedName>
</protein>
<dbReference type="InterPro" id="IPR050582">
    <property type="entry name" value="HAD-like_SerB"/>
</dbReference>
<feature type="domain" description="Phosphoribosyltransferase" evidence="2">
    <location>
        <begin position="486"/>
        <end position="682"/>
    </location>
</feature>
<dbReference type="InterPro" id="IPR027417">
    <property type="entry name" value="P-loop_NTPase"/>
</dbReference>
<gene>
    <name evidence="3" type="ORF">APUU_60663A</name>
</gene>
<dbReference type="GO" id="GO:0000287">
    <property type="term" value="F:magnesium ion binding"/>
    <property type="evidence" value="ECO:0007669"/>
    <property type="project" value="TreeGrafter"/>
</dbReference>
<evidence type="ECO:0000259" key="2">
    <source>
        <dbReference type="Pfam" id="PF14681"/>
    </source>
</evidence>
<evidence type="ECO:0000313" key="3">
    <source>
        <dbReference type="EMBL" id="BCS27615.1"/>
    </source>
</evidence>
<feature type="compositionally biased region" description="Polar residues" evidence="1">
    <location>
        <begin position="1"/>
        <end position="13"/>
    </location>
</feature>
<name>A0A7R7XTT7_9EURO</name>
<feature type="region of interest" description="Disordered" evidence="1">
    <location>
        <begin position="1"/>
        <end position="24"/>
    </location>
</feature>
<dbReference type="RefSeq" id="XP_041559809.1">
    <property type="nucleotide sequence ID" value="XM_041693928.1"/>
</dbReference>
<organism evidence="3 4">
    <name type="scientific">Aspergillus puulaauensis</name>
    <dbReference type="NCBI Taxonomy" id="1220207"/>
    <lineage>
        <taxon>Eukaryota</taxon>
        <taxon>Fungi</taxon>
        <taxon>Dikarya</taxon>
        <taxon>Ascomycota</taxon>
        <taxon>Pezizomycotina</taxon>
        <taxon>Eurotiomycetes</taxon>
        <taxon>Eurotiomycetidae</taxon>
        <taxon>Eurotiales</taxon>
        <taxon>Aspergillaceae</taxon>
        <taxon>Aspergillus</taxon>
    </lineage>
</organism>
<dbReference type="PANTHER" id="PTHR43344:SF20">
    <property type="entry name" value="URACIL PHOSPHORIBOSYLTRANSFERASE"/>
    <property type="match status" value="1"/>
</dbReference>
<dbReference type="Gene3D" id="3.40.50.1000">
    <property type="entry name" value="HAD superfamily/HAD-like"/>
    <property type="match status" value="1"/>
</dbReference>
<dbReference type="OrthoDB" id="5416609at2759"/>
<dbReference type="CDD" id="cd06223">
    <property type="entry name" value="PRTases_typeI"/>
    <property type="match status" value="1"/>
</dbReference>
<dbReference type="AlphaFoldDB" id="A0A7R7XTT7"/>
<proteinExistence type="predicted"/>
<dbReference type="InterPro" id="IPR000836">
    <property type="entry name" value="PRTase_dom"/>
</dbReference>
<dbReference type="Pfam" id="PF14681">
    <property type="entry name" value="UPRTase"/>
    <property type="match status" value="1"/>
</dbReference>
<dbReference type="SUPFAM" id="SSF53271">
    <property type="entry name" value="PRTase-like"/>
    <property type="match status" value="1"/>
</dbReference>
<dbReference type="InterPro" id="IPR029057">
    <property type="entry name" value="PRTase-like"/>
</dbReference>
<evidence type="ECO:0000313" key="4">
    <source>
        <dbReference type="Proteomes" id="UP000654913"/>
    </source>
</evidence>
<dbReference type="KEGG" id="apuu:APUU_60663A"/>
<dbReference type="EMBL" id="AP024448">
    <property type="protein sequence ID" value="BCS27615.1"/>
    <property type="molecule type" value="Genomic_DNA"/>
</dbReference>
<dbReference type="GeneID" id="64977620"/>
<evidence type="ECO:0000256" key="1">
    <source>
        <dbReference type="SAM" id="MobiDB-lite"/>
    </source>
</evidence>
<dbReference type="Gene3D" id="3.40.50.2020">
    <property type="match status" value="1"/>
</dbReference>
<dbReference type="SUPFAM" id="SSF56784">
    <property type="entry name" value="HAD-like"/>
    <property type="match status" value="1"/>
</dbReference>
<accession>A0A7R7XTT7</accession>
<dbReference type="SUPFAM" id="SSF52540">
    <property type="entry name" value="P-loop containing nucleoside triphosphate hydrolases"/>
    <property type="match status" value="1"/>
</dbReference>
<dbReference type="InterPro" id="IPR023214">
    <property type="entry name" value="HAD_sf"/>
</dbReference>
<dbReference type="InterPro" id="IPR036412">
    <property type="entry name" value="HAD-like_sf"/>
</dbReference>
<sequence length="686" mass="76231">MEGTASSDSSATMDFSPERREASPQPAPCVIGLYGIRGCGKSFMMNKLKHELGDSDFHFFEGSEVIDSVTAGGLATFQSLTEENKACFRKYAMKRIRSICRESGKIGIVAGHHMFWSEGKDDDTALRVCGEEDIRTYTFILYVNTHVEVTARQRRRDAERHRSKMSIKNLRRWQETEIKELRDLCRENGVLFAAVYPNLVDKLSSLILNFRNHGEIHNQSIADQHFDRALSSHREELRTVIFFDADKTLTPQDTGELFRQILTQNGAKESPLTTLFEDELDHSYAAFRQVMLLYEESCSDTEFDAICNKVASRTALYPQMTFLLHQVRKHHHICPVIVTCGLHRVWEKFVARNGLSNVVKVVGGARLDDGFVVTPSVKKNLVLRAQGHHSAYTWAFGDSPLDIPMLVAANKSIVIVGDEQTRSKAMEPELLKAMVSDRLQAGQALLAKSPSPPRLAGIYSLPVVDIMDPEFVNSILTGGLEVRHATDSAAAKLLMTPTRDSAIQGPSLRASHHKVGAYLARMFVSELIGVEEITIRDVHNNDAAGYRLLEEDKTLIVALMRGGESMAFGVNEVFPSAQFLHAKEPEDLTHEHIEGNATVIIVESVINSGTTIVKFVEAIRAMHRAIRIVVVADVVQKQAVSGDCPIGELARSSKLSIVALRLSNNKYTESGSTDTGNRLFNTTHLA</sequence>
<dbReference type="Proteomes" id="UP000654913">
    <property type="component" value="Chromosome 6"/>
</dbReference>
<reference evidence="3" key="2">
    <citation type="submission" date="2021-02" db="EMBL/GenBank/DDBJ databases">
        <title>Aspergillus puulaauensis MK2 genome sequence.</title>
        <authorList>
            <person name="Futagami T."/>
            <person name="Mori K."/>
            <person name="Kadooka C."/>
            <person name="Tanaka T."/>
        </authorList>
    </citation>
    <scope>NUCLEOTIDE SEQUENCE</scope>
    <source>
        <strain evidence="3">MK2</strain>
    </source>
</reference>
<dbReference type="Gene3D" id="3.40.50.300">
    <property type="entry name" value="P-loop containing nucleotide triphosphate hydrolases"/>
    <property type="match status" value="1"/>
</dbReference>
<dbReference type="GO" id="GO:0036424">
    <property type="term" value="F:L-phosphoserine phosphatase activity"/>
    <property type="evidence" value="ECO:0007669"/>
    <property type="project" value="TreeGrafter"/>
</dbReference>
<dbReference type="Pfam" id="PF12710">
    <property type="entry name" value="HAD"/>
    <property type="match status" value="1"/>
</dbReference>
<dbReference type="GO" id="GO:0005737">
    <property type="term" value="C:cytoplasm"/>
    <property type="evidence" value="ECO:0007669"/>
    <property type="project" value="TreeGrafter"/>
</dbReference>
<dbReference type="PANTHER" id="PTHR43344">
    <property type="entry name" value="PHOSPHOSERINE PHOSPHATASE"/>
    <property type="match status" value="1"/>
</dbReference>
<reference evidence="3" key="1">
    <citation type="submission" date="2021-01" db="EMBL/GenBank/DDBJ databases">
        <authorList>
            <consortium name="Aspergillus puulaauensis MK2 genome sequencing consortium"/>
            <person name="Kazuki M."/>
            <person name="Futagami T."/>
        </authorList>
    </citation>
    <scope>NUCLEOTIDE SEQUENCE</scope>
    <source>
        <strain evidence="3">MK2</strain>
    </source>
</reference>